<dbReference type="EMBL" id="ASRX01000083">
    <property type="protein sequence ID" value="EYF01330.1"/>
    <property type="molecule type" value="Genomic_DNA"/>
</dbReference>
<evidence type="ECO:0000256" key="3">
    <source>
        <dbReference type="ARBA" id="ARBA00023002"/>
    </source>
</evidence>
<dbReference type="OrthoDB" id="9815856at2"/>
<dbReference type="PANTHER" id="PTHR35330">
    <property type="entry name" value="SIROHEME BIOSYNTHESIS PROTEIN MET8"/>
    <property type="match status" value="1"/>
</dbReference>
<dbReference type="Proteomes" id="UP000019678">
    <property type="component" value="Unassembled WGS sequence"/>
</dbReference>
<dbReference type="Gene3D" id="3.30.160.110">
    <property type="entry name" value="Siroheme synthase, domain 2"/>
    <property type="match status" value="1"/>
</dbReference>
<dbReference type="SUPFAM" id="SSF51735">
    <property type="entry name" value="NAD(P)-binding Rossmann-fold domains"/>
    <property type="match status" value="1"/>
</dbReference>
<dbReference type="GO" id="GO:0019354">
    <property type="term" value="P:siroheme biosynthetic process"/>
    <property type="evidence" value="ECO:0007669"/>
    <property type="project" value="UniProtKB-UniPathway"/>
</dbReference>
<gene>
    <name evidence="7" type="ORF">CAP_8372</name>
</gene>
<evidence type="ECO:0000313" key="7">
    <source>
        <dbReference type="EMBL" id="EYF01330.1"/>
    </source>
</evidence>
<dbReference type="eggNOG" id="COG1648">
    <property type="taxonomic scope" value="Bacteria"/>
</dbReference>
<dbReference type="EC" id="1.3.1.76" evidence="2"/>
<evidence type="ECO:0000256" key="2">
    <source>
        <dbReference type="ARBA" id="ARBA00012400"/>
    </source>
</evidence>
<evidence type="ECO:0000256" key="6">
    <source>
        <dbReference type="SAM" id="MobiDB-lite"/>
    </source>
</evidence>
<dbReference type="SUPFAM" id="SSF75615">
    <property type="entry name" value="Siroheme synthase middle domains-like"/>
    <property type="match status" value="1"/>
</dbReference>
<evidence type="ECO:0000313" key="8">
    <source>
        <dbReference type="Proteomes" id="UP000019678"/>
    </source>
</evidence>
<keyword evidence="5" id="KW-0627">Porphyrin biosynthesis</keyword>
<evidence type="ECO:0000256" key="1">
    <source>
        <dbReference type="ARBA" id="ARBA00005010"/>
    </source>
</evidence>
<dbReference type="UniPathway" id="UPA00262">
    <property type="reaction ID" value="UER00222"/>
</dbReference>
<dbReference type="InterPro" id="IPR036291">
    <property type="entry name" value="NAD(P)-bd_dom_sf"/>
</dbReference>
<dbReference type="RefSeq" id="WP_044249530.1">
    <property type="nucleotide sequence ID" value="NZ_ASRX01000083.1"/>
</dbReference>
<dbReference type="PANTHER" id="PTHR35330:SF1">
    <property type="entry name" value="SIROHEME BIOSYNTHESIS PROTEIN MET8"/>
    <property type="match status" value="1"/>
</dbReference>
<comment type="caution">
    <text evidence="7">The sequence shown here is derived from an EMBL/GenBank/DDBJ whole genome shotgun (WGS) entry which is preliminary data.</text>
</comment>
<accession>A0A017SXI0</accession>
<keyword evidence="3" id="KW-0560">Oxidoreductase</keyword>
<dbReference type="Gene3D" id="3.40.50.720">
    <property type="entry name" value="NAD(P)-binding Rossmann-like Domain"/>
    <property type="match status" value="1"/>
</dbReference>
<dbReference type="AlphaFoldDB" id="A0A017SXI0"/>
<dbReference type="InterPro" id="IPR028161">
    <property type="entry name" value="Met8-like"/>
</dbReference>
<comment type="pathway">
    <text evidence="1">Porphyrin-containing compound metabolism; siroheme biosynthesis; sirohydrochlorin from precorrin-2: step 1/1.</text>
</comment>
<dbReference type="GO" id="GO:0043115">
    <property type="term" value="F:precorrin-2 dehydrogenase activity"/>
    <property type="evidence" value="ECO:0007669"/>
    <property type="project" value="UniProtKB-EC"/>
</dbReference>
<keyword evidence="4" id="KW-0520">NAD</keyword>
<dbReference type="GO" id="GO:0004325">
    <property type="term" value="F:ferrochelatase activity"/>
    <property type="evidence" value="ECO:0007669"/>
    <property type="project" value="InterPro"/>
</dbReference>
<keyword evidence="8" id="KW-1185">Reference proteome</keyword>
<reference evidence="7 8" key="1">
    <citation type="submission" date="2013-05" db="EMBL/GenBank/DDBJ databases">
        <title>Genome assembly of Chondromyces apiculatus DSM 436.</title>
        <authorList>
            <person name="Sharma G."/>
            <person name="Khatri I."/>
            <person name="Kaur C."/>
            <person name="Mayilraj S."/>
            <person name="Subramanian S."/>
        </authorList>
    </citation>
    <scope>NUCLEOTIDE SEQUENCE [LARGE SCALE GENOMIC DNA]</scope>
    <source>
        <strain evidence="7 8">DSM 436</strain>
    </source>
</reference>
<organism evidence="7 8">
    <name type="scientific">Chondromyces apiculatus DSM 436</name>
    <dbReference type="NCBI Taxonomy" id="1192034"/>
    <lineage>
        <taxon>Bacteria</taxon>
        <taxon>Pseudomonadati</taxon>
        <taxon>Myxococcota</taxon>
        <taxon>Polyangia</taxon>
        <taxon>Polyangiales</taxon>
        <taxon>Polyangiaceae</taxon>
        <taxon>Chondromyces</taxon>
    </lineage>
</organism>
<evidence type="ECO:0000256" key="4">
    <source>
        <dbReference type="ARBA" id="ARBA00023027"/>
    </source>
</evidence>
<dbReference type="STRING" id="1192034.CAP_8372"/>
<sequence>MRLFPIALDLNGRSALVIGAHGEAPHTIQRLLAAGARVTVLAPPGLAASDTTTRDAETRDKETPDVAPSRAEAPDIDPAILAAADAARLTLHRRPFQDSDLEGQAIVFLAPLDDALSRRLHRDLSAAGRLVCTLDRPEVSTFSNMAVAEVPGLTMTFSTHGASPATARRIREDLTALFSDPRFARYLDALHRARAALPRGEARMARMRAAVQGFAIEARLRFPSWFDPTEPTPD</sequence>
<name>A0A017SXI0_9BACT</name>
<protein>
    <recommendedName>
        <fullName evidence="2">precorrin-2 dehydrogenase</fullName>
        <ecNumber evidence="2">1.3.1.76</ecNumber>
    </recommendedName>
</protein>
<proteinExistence type="predicted"/>
<feature type="compositionally biased region" description="Basic and acidic residues" evidence="6">
    <location>
        <begin position="52"/>
        <end position="64"/>
    </location>
</feature>
<feature type="region of interest" description="Disordered" evidence="6">
    <location>
        <begin position="45"/>
        <end position="72"/>
    </location>
</feature>
<evidence type="ECO:0000256" key="5">
    <source>
        <dbReference type="ARBA" id="ARBA00023244"/>
    </source>
</evidence>
<dbReference type="Pfam" id="PF13241">
    <property type="entry name" value="NAD_binding_7"/>
    <property type="match status" value="1"/>
</dbReference>